<feature type="compositionally biased region" description="Polar residues" evidence="1">
    <location>
        <begin position="1"/>
        <end position="11"/>
    </location>
</feature>
<dbReference type="PANTHER" id="PTHR30569">
    <property type="entry name" value="CYTOSINE TRANSPORTER CODB"/>
    <property type="match status" value="1"/>
</dbReference>
<feature type="region of interest" description="Disordered" evidence="1">
    <location>
        <begin position="1"/>
        <end position="20"/>
    </location>
</feature>
<keyword evidence="4" id="KW-1185">Reference proteome</keyword>
<accession>A0ABS4VQK9</accession>
<evidence type="ECO:0000313" key="4">
    <source>
        <dbReference type="Proteomes" id="UP001519295"/>
    </source>
</evidence>
<feature type="transmembrane region" description="Helical" evidence="2">
    <location>
        <begin position="77"/>
        <end position="102"/>
    </location>
</feature>
<evidence type="ECO:0000313" key="3">
    <source>
        <dbReference type="EMBL" id="MBP2365874.1"/>
    </source>
</evidence>
<feature type="transmembrane region" description="Helical" evidence="2">
    <location>
        <begin position="186"/>
        <end position="210"/>
    </location>
</feature>
<dbReference type="Proteomes" id="UP001519295">
    <property type="component" value="Unassembled WGS sequence"/>
</dbReference>
<dbReference type="PANTHER" id="PTHR30569:SF0">
    <property type="entry name" value="CYTOSINE PERMEASE"/>
    <property type="match status" value="1"/>
</dbReference>
<feature type="transmembrane region" description="Helical" evidence="2">
    <location>
        <begin position="372"/>
        <end position="391"/>
    </location>
</feature>
<feature type="transmembrane region" description="Helical" evidence="2">
    <location>
        <begin position="459"/>
        <end position="475"/>
    </location>
</feature>
<gene>
    <name evidence="3" type="ORF">JOF36_001570</name>
</gene>
<dbReference type="EMBL" id="JAGINU010000001">
    <property type="protein sequence ID" value="MBP2365874.1"/>
    <property type="molecule type" value="Genomic_DNA"/>
</dbReference>
<keyword evidence="2" id="KW-1133">Transmembrane helix</keyword>
<evidence type="ECO:0000256" key="2">
    <source>
        <dbReference type="SAM" id="Phobius"/>
    </source>
</evidence>
<sequence length="488" mass="49117">MAVDQSGTPTAPVSPESGADGPALGAVIEDHALERVPDSERRSGWGLLWNTAGVGSTLVVLSVGAGVTLIAGVGWGLLVGAVTAVLGGALGWAVGHVSYVAGTSSTVTTRYYGLGTRGSALASSIFAFMIIGFLAVENAMLYNGTLFLLGWSPSAWNAVLILGLLTVLWLVLPTFGLSLVQRTSGLLTVVSGALFVVVAAIAVTSSGRSVGAILGSGPGALGFDGQLDRVAAAFALIAGIAGALALVGADFARYARTSRDVGVMAVGGSIVVNLVVLVIGTLIVQAGSVVVGARLGGDPALAATQAGGSIEDKVAGMVSSNFGAFFVVLSGLLGFGLVYAAQAKAQVINAYSASLSLTNLVDGLTGRSPGRLVMLVVANGVALAMIAGGILDTFSSWLDALGILTTSLATLVIADFFIVRRRRPADPSVVENVNWAGVLTLVTASVLAQALVLTGVTRLGFAVAIVTTAVLYPALRTTVLPDRTARAT</sequence>
<feature type="transmembrane region" description="Helical" evidence="2">
    <location>
        <begin position="230"/>
        <end position="249"/>
    </location>
</feature>
<protein>
    <submittedName>
        <fullName evidence="3">Cytosine permease</fullName>
    </submittedName>
</protein>
<keyword evidence="2" id="KW-0812">Transmembrane</keyword>
<organism evidence="3 4">
    <name type="scientific">Pseudonocardia parietis</name>
    <dbReference type="NCBI Taxonomy" id="570936"/>
    <lineage>
        <taxon>Bacteria</taxon>
        <taxon>Bacillati</taxon>
        <taxon>Actinomycetota</taxon>
        <taxon>Actinomycetes</taxon>
        <taxon>Pseudonocardiales</taxon>
        <taxon>Pseudonocardiaceae</taxon>
        <taxon>Pseudonocardia</taxon>
    </lineage>
</organism>
<feature type="transmembrane region" description="Helical" evidence="2">
    <location>
        <begin position="397"/>
        <end position="420"/>
    </location>
</feature>
<name>A0ABS4VQK9_9PSEU</name>
<dbReference type="RefSeq" id="WP_210025714.1">
    <property type="nucleotide sequence ID" value="NZ_JAGINU010000001.1"/>
</dbReference>
<dbReference type="InterPro" id="IPR030191">
    <property type="entry name" value="CodB"/>
</dbReference>
<feature type="transmembrane region" description="Helical" evidence="2">
    <location>
        <begin position="156"/>
        <end position="179"/>
    </location>
</feature>
<feature type="transmembrane region" description="Helical" evidence="2">
    <location>
        <begin position="322"/>
        <end position="341"/>
    </location>
</feature>
<proteinExistence type="predicted"/>
<evidence type="ECO:0000256" key="1">
    <source>
        <dbReference type="SAM" id="MobiDB-lite"/>
    </source>
</evidence>
<dbReference type="Gene3D" id="1.10.4160.10">
    <property type="entry name" value="Hydantoin permease"/>
    <property type="match status" value="1"/>
</dbReference>
<feature type="transmembrane region" description="Helical" evidence="2">
    <location>
        <begin position="114"/>
        <end position="136"/>
    </location>
</feature>
<feature type="transmembrane region" description="Helical" evidence="2">
    <location>
        <begin position="432"/>
        <end position="453"/>
    </location>
</feature>
<feature type="transmembrane region" description="Helical" evidence="2">
    <location>
        <begin position="261"/>
        <end position="284"/>
    </location>
</feature>
<feature type="transmembrane region" description="Helical" evidence="2">
    <location>
        <begin position="47"/>
        <end position="71"/>
    </location>
</feature>
<comment type="caution">
    <text evidence="3">The sequence shown here is derived from an EMBL/GenBank/DDBJ whole genome shotgun (WGS) entry which is preliminary data.</text>
</comment>
<keyword evidence="2" id="KW-0472">Membrane</keyword>
<reference evidence="3 4" key="1">
    <citation type="submission" date="2021-03" db="EMBL/GenBank/DDBJ databases">
        <title>Sequencing the genomes of 1000 actinobacteria strains.</title>
        <authorList>
            <person name="Klenk H.-P."/>
        </authorList>
    </citation>
    <scope>NUCLEOTIDE SEQUENCE [LARGE SCALE GENOMIC DNA]</scope>
    <source>
        <strain evidence="3 4">DSM 45256</strain>
    </source>
</reference>